<organism evidence="1 2">
    <name type="scientific">Clonorchis sinensis</name>
    <name type="common">Chinese liver fluke</name>
    <dbReference type="NCBI Taxonomy" id="79923"/>
    <lineage>
        <taxon>Eukaryota</taxon>
        <taxon>Metazoa</taxon>
        <taxon>Spiralia</taxon>
        <taxon>Lophotrochozoa</taxon>
        <taxon>Platyhelminthes</taxon>
        <taxon>Trematoda</taxon>
        <taxon>Digenea</taxon>
        <taxon>Opisthorchiida</taxon>
        <taxon>Opisthorchiata</taxon>
        <taxon>Opisthorchiidae</taxon>
        <taxon>Clonorchis</taxon>
    </lineage>
</organism>
<keyword evidence="2" id="KW-1185">Reference proteome</keyword>
<proteinExistence type="predicted"/>
<evidence type="ECO:0000313" key="2">
    <source>
        <dbReference type="Proteomes" id="UP000286415"/>
    </source>
</evidence>
<reference evidence="1 2" key="1">
    <citation type="journal article" date="2018" name="Biotechnol. Adv.">
        <title>Improved genomic resources and new bioinformatic workflow for the carcinogenic parasite Clonorchis sinensis: Biotechnological implications.</title>
        <authorList>
            <person name="Wang D."/>
            <person name="Korhonen P.K."/>
            <person name="Gasser R.B."/>
            <person name="Young N.D."/>
        </authorList>
    </citation>
    <scope>NUCLEOTIDE SEQUENCE [LARGE SCALE GENOMIC DNA]</scope>
    <source>
        <strain evidence="1">Cs-k2</strain>
    </source>
</reference>
<evidence type="ECO:0000313" key="1">
    <source>
        <dbReference type="EMBL" id="KAG5452886.1"/>
    </source>
</evidence>
<accession>A0A419PYT7</accession>
<comment type="caution">
    <text evidence="1">The sequence shown here is derived from an EMBL/GenBank/DDBJ whole genome shotgun (WGS) entry which is preliminary data.</text>
</comment>
<dbReference type="EMBL" id="NIRI02000013">
    <property type="protein sequence ID" value="KAG5452886.1"/>
    <property type="molecule type" value="Genomic_DNA"/>
</dbReference>
<protein>
    <submittedName>
        <fullName evidence="1">Uncharacterized protein</fullName>
    </submittedName>
</protein>
<dbReference type="InParanoid" id="A0A419PYT7"/>
<reference evidence="1 2" key="2">
    <citation type="journal article" date="2021" name="Genomics">
        <title>High-quality reference genome for Clonorchis sinensis.</title>
        <authorList>
            <person name="Young N.D."/>
            <person name="Stroehlein A.J."/>
            <person name="Kinkar L."/>
            <person name="Wang T."/>
            <person name="Sohn W.M."/>
            <person name="Chang B.C.H."/>
            <person name="Kaur P."/>
            <person name="Weisz D."/>
            <person name="Dudchenko O."/>
            <person name="Aiden E.L."/>
            <person name="Korhonen P.K."/>
            <person name="Gasser R.B."/>
        </authorList>
    </citation>
    <scope>NUCLEOTIDE SEQUENCE [LARGE SCALE GENOMIC DNA]</scope>
    <source>
        <strain evidence="1">Cs-k2</strain>
    </source>
</reference>
<dbReference type="AlphaFoldDB" id="A0A419PYT7"/>
<dbReference type="Proteomes" id="UP000286415">
    <property type="component" value="Unassembled WGS sequence"/>
</dbReference>
<gene>
    <name evidence="1" type="ORF">CSKR_107431</name>
</gene>
<name>A0A419PYT7_CLOSI</name>
<sequence>MIVEISRYIFITQTTHNGPYDFRNVFAQRTSIRKYYHLQINLVFMEYSSEYLVTGVLQLNVHKGRFIFQLVRYSKYRTIFSWRKLLTRLLKTLRQPATGFALLEAVISRISNQLKHENIKLTYTRGSRLPYEPQEGRNRSWAVESLQQT</sequence>